<accession>A0A7C3KJA2</accession>
<sequence>MSESIPLHPYFNKEGNSQDILACLPNAAKQWVESLSWQERRYMLSLCHLMCAASPETRAEFLDDYTADGIVSKVLEDRDTKEKVKNHLKKFRINTNLDSLLLRNYIKQFYIHSAQDVRRQPDLYLEAALKLVMNIEERNHVFHYILGFELIKMMFRMSWLQQERLYRIQRNQEEFLNTYIKPIQYTHKINRIIVPKDEHLFFARRDYYVQEPELTDKKLTELAIATFTTETTMNFGFSIIRHEDALAFDYEYIFELEHDFLFIERA</sequence>
<name>A0A7C3KJA2_9CYAN</name>
<comment type="caution">
    <text evidence="1">The sequence shown here is derived from an EMBL/GenBank/DDBJ whole genome shotgun (WGS) entry which is preliminary data.</text>
</comment>
<dbReference type="AlphaFoldDB" id="A0A7C3KJA2"/>
<dbReference type="EMBL" id="DSRU01000398">
    <property type="protein sequence ID" value="HFN01332.1"/>
    <property type="molecule type" value="Genomic_DNA"/>
</dbReference>
<proteinExistence type="predicted"/>
<organism evidence="1">
    <name type="scientific">Oscillatoriales cyanobacterium SpSt-418</name>
    <dbReference type="NCBI Taxonomy" id="2282169"/>
    <lineage>
        <taxon>Bacteria</taxon>
        <taxon>Bacillati</taxon>
        <taxon>Cyanobacteriota</taxon>
        <taxon>Cyanophyceae</taxon>
        <taxon>Oscillatoriophycideae</taxon>
        <taxon>Oscillatoriales</taxon>
    </lineage>
</organism>
<reference evidence="1" key="1">
    <citation type="journal article" date="2020" name="mSystems">
        <title>Genome- and Community-Level Interaction Insights into Carbon Utilization and Element Cycling Functions of Hydrothermarchaeota in Hydrothermal Sediment.</title>
        <authorList>
            <person name="Zhou Z."/>
            <person name="Liu Y."/>
            <person name="Xu W."/>
            <person name="Pan J."/>
            <person name="Luo Z.H."/>
            <person name="Li M."/>
        </authorList>
    </citation>
    <scope>NUCLEOTIDE SEQUENCE [LARGE SCALE GENOMIC DNA]</scope>
    <source>
        <strain evidence="1">SpSt-418</strain>
    </source>
</reference>
<protein>
    <submittedName>
        <fullName evidence="1">Cobyrinic acid a,c-diamide synthase</fullName>
    </submittedName>
</protein>
<evidence type="ECO:0000313" key="1">
    <source>
        <dbReference type="EMBL" id="HFN01332.1"/>
    </source>
</evidence>
<gene>
    <name evidence="1" type="ORF">ENR64_27020</name>
</gene>